<evidence type="ECO:0000313" key="1">
    <source>
        <dbReference type="EMBL" id="RHE38999.1"/>
    </source>
</evidence>
<comment type="caution">
    <text evidence="1">The sequence shown here is derived from an EMBL/GenBank/DDBJ whole genome shotgun (WGS) entry which is preliminary data.</text>
</comment>
<dbReference type="Proteomes" id="UP000283745">
    <property type="component" value="Unassembled WGS sequence"/>
</dbReference>
<evidence type="ECO:0000313" key="2">
    <source>
        <dbReference type="Proteomes" id="UP000283745"/>
    </source>
</evidence>
<sequence length="76" mass="8862">MLTVSKLNKEIFTKDIKCVSLGKLSSEVTEFILKKRPDLTDIISAKQEIIFWANRVAHTERHKNDFMSDVEYFQGE</sequence>
<dbReference type="RefSeq" id="WP_118048620.1">
    <property type="nucleotide sequence ID" value="NZ_CABJFK010000009.1"/>
</dbReference>
<dbReference type="EMBL" id="QSKF01000009">
    <property type="protein sequence ID" value="RHE38999.1"/>
    <property type="molecule type" value="Genomic_DNA"/>
</dbReference>
<name>A0A414J3N6_9FIRM</name>
<accession>A0A414J3N6</accession>
<dbReference type="AlphaFoldDB" id="A0A414J3N6"/>
<reference evidence="1 2" key="1">
    <citation type="submission" date="2018-08" db="EMBL/GenBank/DDBJ databases">
        <title>A genome reference for cultivated species of the human gut microbiota.</title>
        <authorList>
            <person name="Zou Y."/>
            <person name="Xue W."/>
            <person name="Luo G."/>
        </authorList>
    </citation>
    <scope>NUCLEOTIDE SEQUENCE [LARGE SCALE GENOMIC DNA]</scope>
    <source>
        <strain evidence="1 2">AM28-23</strain>
    </source>
</reference>
<organism evidence="1 2">
    <name type="scientific">Blautia obeum</name>
    <dbReference type="NCBI Taxonomy" id="40520"/>
    <lineage>
        <taxon>Bacteria</taxon>
        <taxon>Bacillati</taxon>
        <taxon>Bacillota</taxon>
        <taxon>Clostridia</taxon>
        <taxon>Lachnospirales</taxon>
        <taxon>Lachnospiraceae</taxon>
        <taxon>Blautia</taxon>
    </lineage>
</organism>
<proteinExistence type="predicted"/>
<gene>
    <name evidence="1" type="ORF">DW740_11690</name>
</gene>
<protein>
    <submittedName>
        <fullName evidence="1">Uncharacterized protein</fullName>
    </submittedName>
</protein>